<dbReference type="PANTHER" id="PTHR10622:SF10">
    <property type="entry name" value="HET DOMAIN-CONTAINING PROTEIN"/>
    <property type="match status" value="1"/>
</dbReference>
<dbReference type="Pfam" id="PF06985">
    <property type="entry name" value="HET"/>
    <property type="match status" value="1"/>
</dbReference>
<sequence>MTTRLDLERISREVKKYYRYVMLSHRWEHGEPLFQTVGHISVYDLEKSPANIKLQTFCSLFGSLGFQWVWSDTCCINKKDNVVLQESLVAMFTWYHGSSLTIVYLRGVLSESQHPGDLQRSSWNTRAWTYQEYVAAENIQFYTEDWKPYLGLDMSNHKDSPAIISEMEPVSGVSAQELAVLRPGLDKVREKLSLASTRQTTLVEDIAYSLLGIFDAAIPVIYGEGTRAVGRLLEHILTGSRDVTILAW</sequence>
<dbReference type="PANTHER" id="PTHR10622">
    <property type="entry name" value="HET DOMAIN-CONTAINING PROTEIN"/>
    <property type="match status" value="1"/>
</dbReference>
<reference evidence="2" key="1">
    <citation type="submission" date="2019-10" db="EMBL/GenBank/DDBJ databases">
        <authorList>
            <consortium name="DOE Joint Genome Institute"/>
            <person name="Kuo A."/>
            <person name="Miyauchi S."/>
            <person name="Kiss E."/>
            <person name="Drula E."/>
            <person name="Kohler A."/>
            <person name="Sanchez-Garcia M."/>
            <person name="Andreopoulos B."/>
            <person name="Barry K.W."/>
            <person name="Bonito G."/>
            <person name="Buee M."/>
            <person name="Carver A."/>
            <person name="Chen C."/>
            <person name="Cichocki N."/>
            <person name="Clum A."/>
            <person name="Culley D."/>
            <person name="Crous P.W."/>
            <person name="Fauchery L."/>
            <person name="Girlanda M."/>
            <person name="Hayes R."/>
            <person name="Keri Z."/>
            <person name="LaButti K."/>
            <person name="Lipzen A."/>
            <person name="Lombard V."/>
            <person name="Magnuson J."/>
            <person name="Maillard F."/>
            <person name="Morin E."/>
            <person name="Murat C."/>
            <person name="Nolan M."/>
            <person name="Ohm R."/>
            <person name="Pangilinan J."/>
            <person name="Pereira M."/>
            <person name="Perotto S."/>
            <person name="Peter M."/>
            <person name="Riley R."/>
            <person name="Sitrit Y."/>
            <person name="Stielow B."/>
            <person name="Szollosi G."/>
            <person name="Zifcakova L."/>
            <person name="Stursova M."/>
            <person name="Spatafora J.W."/>
            <person name="Tedersoo L."/>
            <person name="Vaario L.-M."/>
            <person name="Yamada A."/>
            <person name="Yan M."/>
            <person name="Wang P."/>
            <person name="Xu J."/>
            <person name="Bruns T."/>
            <person name="Baldrian P."/>
            <person name="Vilgalys R."/>
            <person name="Henrissat B."/>
            <person name="Grigoriev I.V."/>
            <person name="Hibbett D."/>
            <person name="Nagy L.G."/>
            <person name="Martin F.M."/>
        </authorList>
    </citation>
    <scope>NUCLEOTIDE SEQUENCE</scope>
    <source>
        <strain evidence="2">BED1</strain>
    </source>
</reference>
<dbReference type="Proteomes" id="UP001194468">
    <property type="component" value="Unassembled WGS sequence"/>
</dbReference>
<comment type="caution">
    <text evidence="2">The sequence shown here is derived from an EMBL/GenBank/DDBJ whole genome shotgun (WGS) entry which is preliminary data.</text>
</comment>
<evidence type="ECO:0000313" key="3">
    <source>
        <dbReference type="Proteomes" id="UP001194468"/>
    </source>
</evidence>
<name>A0AAD4GHX1_BOLED</name>
<feature type="non-terminal residue" evidence="2">
    <location>
        <position position="248"/>
    </location>
</feature>
<reference evidence="2" key="2">
    <citation type="journal article" date="2020" name="Nat. Commun.">
        <title>Large-scale genome sequencing of mycorrhizal fungi provides insights into the early evolution of symbiotic traits.</title>
        <authorList>
            <person name="Miyauchi S."/>
            <person name="Kiss E."/>
            <person name="Kuo A."/>
            <person name="Drula E."/>
            <person name="Kohler A."/>
            <person name="Sanchez-Garcia M."/>
            <person name="Morin E."/>
            <person name="Andreopoulos B."/>
            <person name="Barry K.W."/>
            <person name="Bonito G."/>
            <person name="Buee M."/>
            <person name="Carver A."/>
            <person name="Chen C."/>
            <person name="Cichocki N."/>
            <person name="Clum A."/>
            <person name="Culley D."/>
            <person name="Crous P.W."/>
            <person name="Fauchery L."/>
            <person name="Girlanda M."/>
            <person name="Hayes R.D."/>
            <person name="Keri Z."/>
            <person name="LaButti K."/>
            <person name="Lipzen A."/>
            <person name="Lombard V."/>
            <person name="Magnuson J."/>
            <person name="Maillard F."/>
            <person name="Murat C."/>
            <person name="Nolan M."/>
            <person name="Ohm R.A."/>
            <person name="Pangilinan J."/>
            <person name="Pereira M.F."/>
            <person name="Perotto S."/>
            <person name="Peter M."/>
            <person name="Pfister S."/>
            <person name="Riley R."/>
            <person name="Sitrit Y."/>
            <person name="Stielow J.B."/>
            <person name="Szollosi G."/>
            <person name="Zifcakova L."/>
            <person name="Stursova M."/>
            <person name="Spatafora J.W."/>
            <person name="Tedersoo L."/>
            <person name="Vaario L.M."/>
            <person name="Yamada A."/>
            <person name="Yan M."/>
            <person name="Wang P."/>
            <person name="Xu J."/>
            <person name="Bruns T."/>
            <person name="Baldrian P."/>
            <person name="Vilgalys R."/>
            <person name="Dunand C."/>
            <person name="Henrissat B."/>
            <person name="Grigoriev I.V."/>
            <person name="Hibbett D."/>
            <person name="Nagy L.G."/>
            <person name="Martin F.M."/>
        </authorList>
    </citation>
    <scope>NUCLEOTIDE SEQUENCE</scope>
    <source>
        <strain evidence="2">BED1</strain>
    </source>
</reference>
<keyword evidence="3" id="KW-1185">Reference proteome</keyword>
<proteinExistence type="predicted"/>
<gene>
    <name evidence="2" type="ORF">L210DRAFT_3394323</name>
</gene>
<dbReference type="EMBL" id="WHUW01000006">
    <property type="protein sequence ID" value="KAF8445020.1"/>
    <property type="molecule type" value="Genomic_DNA"/>
</dbReference>
<organism evidence="2 3">
    <name type="scientific">Boletus edulis BED1</name>
    <dbReference type="NCBI Taxonomy" id="1328754"/>
    <lineage>
        <taxon>Eukaryota</taxon>
        <taxon>Fungi</taxon>
        <taxon>Dikarya</taxon>
        <taxon>Basidiomycota</taxon>
        <taxon>Agaricomycotina</taxon>
        <taxon>Agaricomycetes</taxon>
        <taxon>Agaricomycetidae</taxon>
        <taxon>Boletales</taxon>
        <taxon>Boletineae</taxon>
        <taxon>Boletaceae</taxon>
        <taxon>Boletoideae</taxon>
        <taxon>Boletus</taxon>
    </lineage>
</organism>
<protein>
    <recommendedName>
        <fullName evidence="1">Heterokaryon incompatibility domain-containing protein</fullName>
    </recommendedName>
</protein>
<dbReference type="InterPro" id="IPR010730">
    <property type="entry name" value="HET"/>
</dbReference>
<feature type="domain" description="Heterokaryon incompatibility" evidence="1">
    <location>
        <begin position="20"/>
        <end position="112"/>
    </location>
</feature>
<evidence type="ECO:0000313" key="2">
    <source>
        <dbReference type="EMBL" id="KAF8445020.1"/>
    </source>
</evidence>
<accession>A0AAD4GHX1</accession>
<evidence type="ECO:0000259" key="1">
    <source>
        <dbReference type="Pfam" id="PF06985"/>
    </source>
</evidence>
<dbReference type="AlphaFoldDB" id="A0AAD4GHX1"/>